<evidence type="ECO:0008006" key="3">
    <source>
        <dbReference type="Google" id="ProtNLM"/>
    </source>
</evidence>
<dbReference type="Proteomes" id="UP001065265">
    <property type="component" value="Chromosome"/>
</dbReference>
<reference evidence="1" key="1">
    <citation type="submission" date="2022-02" db="EMBL/GenBank/DDBJ databases">
        <title>Qipengyuania spongiae sp. nov., isolated from marine sponge.</title>
        <authorList>
            <person name="Li Z."/>
            <person name="Zhang M."/>
        </authorList>
    </citation>
    <scope>NUCLEOTIDE SEQUENCE</scope>
    <source>
        <strain evidence="1">PHS-Z21</strain>
    </source>
</reference>
<proteinExistence type="predicted"/>
<evidence type="ECO:0000313" key="2">
    <source>
        <dbReference type="Proteomes" id="UP001065265"/>
    </source>
</evidence>
<dbReference type="EMBL" id="CP092471">
    <property type="protein sequence ID" value="UVI39242.1"/>
    <property type="molecule type" value="Genomic_DNA"/>
</dbReference>
<sequence length="73" mass="8179">MMDRTHDDIGLRVRSIVDDAIAELLLLGMESADHAAELMACRAIVRIKQPEKIAKVADYAESFIERDQPGRGR</sequence>
<keyword evidence="2" id="KW-1185">Reference proteome</keyword>
<protein>
    <recommendedName>
        <fullName evidence="3">ANTAR domain-containing protein</fullName>
    </recommendedName>
</protein>
<organism evidence="1 2">
    <name type="scientific">Qipengyuania spongiae</name>
    <dbReference type="NCBI Taxonomy" id="2909673"/>
    <lineage>
        <taxon>Bacteria</taxon>
        <taxon>Pseudomonadati</taxon>
        <taxon>Pseudomonadota</taxon>
        <taxon>Alphaproteobacteria</taxon>
        <taxon>Sphingomonadales</taxon>
        <taxon>Erythrobacteraceae</taxon>
        <taxon>Qipengyuania</taxon>
    </lineage>
</organism>
<evidence type="ECO:0000313" key="1">
    <source>
        <dbReference type="EMBL" id="UVI39242.1"/>
    </source>
</evidence>
<accession>A0ABY5SXH2</accession>
<dbReference type="RefSeq" id="WP_265558422.1">
    <property type="nucleotide sequence ID" value="NZ_CP092471.1"/>
</dbReference>
<gene>
    <name evidence="1" type="ORF">L1F33_13580</name>
</gene>
<name>A0ABY5SXH2_9SPHN</name>